<organism evidence="2">
    <name type="scientific">Pararge aegeria</name>
    <name type="common">speckled wood butterfly</name>
    <dbReference type="NCBI Taxonomy" id="116150"/>
    <lineage>
        <taxon>Eukaryota</taxon>
        <taxon>Metazoa</taxon>
        <taxon>Ecdysozoa</taxon>
        <taxon>Arthropoda</taxon>
        <taxon>Hexapoda</taxon>
        <taxon>Insecta</taxon>
        <taxon>Pterygota</taxon>
        <taxon>Neoptera</taxon>
        <taxon>Endopterygota</taxon>
        <taxon>Lepidoptera</taxon>
        <taxon>Glossata</taxon>
        <taxon>Ditrysia</taxon>
        <taxon>Papilionoidea</taxon>
        <taxon>Nymphalidae</taxon>
        <taxon>Satyrinae</taxon>
        <taxon>Satyrini</taxon>
        <taxon>Parargina</taxon>
        <taxon>Pararge</taxon>
    </lineage>
</organism>
<reference evidence="2" key="2">
    <citation type="submission" date="2013-05" db="EMBL/GenBank/DDBJ databases">
        <authorList>
            <person name="Carter J.-M."/>
            <person name="Baker S.C."/>
            <person name="Pink R."/>
            <person name="Carter D.R.F."/>
            <person name="Collins A."/>
            <person name="Tomlin J."/>
            <person name="Gibbs M."/>
            <person name="Breuker C.J."/>
        </authorList>
    </citation>
    <scope>NUCLEOTIDE SEQUENCE</scope>
    <source>
        <tissue evidence="2">Ovary</tissue>
    </source>
</reference>
<sequence length="86" mass="10444">MLNKNYSVFSNEYTLTILVSYLHIVPSNKLNDKNSFLFYVFYVPTNLVVPLICFEPFVFYYFRKSNKKWKKEIQFNNLHNKINHII</sequence>
<evidence type="ECO:0000313" key="2">
    <source>
        <dbReference type="EMBL" id="JAA84479.1"/>
    </source>
</evidence>
<accession>S4P3H0</accession>
<keyword evidence="1" id="KW-1133">Transmembrane helix</keyword>
<feature type="non-terminal residue" evidence="2">
    <location>
        <position position="86"/>
    </location>
</feature>
<dbReference type="EMBL" id="GAIX01008081">
    <property type="protein sequence ID" value="JAA84479.1"/>
    <property type="molecule type" value="Transcribed_RNA"/>
</dbReference>
<dbReference type="AlphaFoldDB" id="S4P3H0"/>
<keyword evidence="1" id="KW-0812">Transmembrane</keyword>
<protein>
    <submittedName>
        <fullName evidence="2">Uncharacterized protein</fullName>
    </submittedName>
</protein>
<feature type="transmembrane region" description="Helical" evidence="1">
    <location>
        <begin position="36"/>
        <end position="62"/>
    </location>
</feature>
<reference evidence="2" key="1">
    <citation type="journal article" date="2013" name="BMC Genomics">
        <title>Unscrambling butterfly oogenesis.</title>
        <authorList>
            <person name="Carter J.M."/>
            <person name="Baker S.C."/>
            <person name="Pink R."/>
            <person name="Carter D.R."/>
            <person name="Collins A."/>
            <person name="Tomlin J."/>
            <person name="Gibbs M."/>
            <person name="Breuker C.J."/>
        </authorList>
    </citation>
    <scope>NUCLEOTIDE SEQUENCE</scope>
    <source>
        <tissue evidence="2">Ovary</tissue>
    </source>
</reference>
<evidence type="ECO:0000256" key="1">
    <source>
        <dbReference type="SAM" id="Phobius"/>
    </source>
</evidence>
<keyword evidence="1" id="KW-0472">Membrane</keyword>
<name>S4P3H0_9NEOP</name>
<proteinExistence type="predicted"/>